<evidence type="ECO:0000256" key="4">
    <source>
        <dbReference type="ARBA" id="ARBA00023136"/>
    </source>
</evidence>
<evidence type="ECO:0000256" key="2">
    <source>
        <dbReference type="ARBA" id="ARBA00022692"/>
    </source>
</evidence>
<dbReference type="GO" id="GO:0022857">
    <property type="term" value="F:transmembrane transporter activity"/>
    <property type="evidence" value="ECO:0007669"/>
    <property type="project" value="InterPro"/>
</dbReference>
<evidence type="ECO:0000256" key="3">
    <source>
        <dbReference type="ARBA" id="ARBA00022989"/>
    </source>
</evidence>
<feature type="transmembrane region" description="Helical" evidence="6">
    <location>
        <begin position="20"/>
        <end position="42"/>
    </location>
</feature>
<dbReference type="SUPFAM" id="SSF103473">
    <property type="entry name" value="MFS general substrate transporter"/>
    <property type="match status" value="1"/>
</dbReference>
<dbReference type="Pfam" id="PF07690">
    <property type="entry name" value="MFS_1"/>
    <property type="match status" value="1"/>
</dbReference>
<feature type="transmembrane region" description="Helical" evidence="6">
    <location>
        <begin position="153"/>
        <end position="174"/>
    </location>
</feature>
<dbReference type="InterPro" id="IPR036259">
    <property type="entry name" value="MFS_trans_sf"/>
</dbReference>
<evidence type="ECO:0000313" key="8">
    <source>
        <dbReference type="Proteomes" id="UP000663853"/>
    </source>
</evidence>
<evidence type="ECO:0000256" key="1">
    <source>
        <dbReference type="ARBA" id="ARBA00004141"/>
    </source>
</evidence>
<feature type="transmembrane region" description="Helical" evidence="6">
    <location>
        <begin position="121"/>
        <end position="141"/>
    </location>
</feature>
<comment type="caution">
    <text evidence="7">The sequence shown here is derived from an EMBL/GenBank/DDBJ whole genome shotgun (WGS) entry which is preliminary data.</text>
</comment>
<keyword evidence="3 6" id="KW-1133">Transmembrane helix</keyword>
<comment type="subcellular location">
    <subcellularLocation>
        <location evidence="1">Membrane</location>
        <topology evidence="1">Multi-pass membrane protein</topology>
    </subcellularLocation>
</comment>
<dbReference type="EMBL" id="CAJMXA010002384">
    <property type="protein sequence ID" value="CAE6480048.1"/>
    <property type="molecule type" value="Genomic_DNA"/>
</dbReference>
<feature type="region of interest" description="Disordered" evidence="5">
    <location>
        <begin position="184"/>
        <end position="212"/>
    </location>
</feature>
<feature type="transmembrane region" description="Helical" evidence="6">
    <location>
        <begin position="368"/>
        <end position="391"/>
    </location>
</feature>
<feature type="transmembrane region" description="Helical" evidence="6">
    <location>
        <begin position="49"/>
        <end position="69"/>
    </location>
</feature>
<dbReference type="Gene3D" id="1.20.1250.20">
    <property type="entry name" value="MFS general substrate transporter like domains"/>
    <property type="match status" value="1"/>
</dbReference>
<reference evidence="7" key="1">
    <citation type="submission" date="2021-01" db="EMBL/GenBank/DDBJ databases">
        <authorList>
            <person name="Kaushik A."/>
        </authorList>
    </citation>
    <scope>NUCLEOTIDE SEQUENCE</scope>
    <source>
        <strain evidence="7">AG6-10EEA</strain>
    </source>
</reference>
<dbReference type="GO" id="GO:0000329">
    <property type="term" value="C:fungal-type vacuole membrane"/>
    <property type="evidence" value="ECO:0007669"/>
    <property type="project" value="TreeGrafter"/>
</dbReference>
<evidence type="ECO:0000256" key="6">
    <source>
        <dbReference type="SAM" id="Phobius"/>
    </source>
</evidence>
<feature type="transmembrane region" description="Helical" evidence="6">
    <location>
        <begin position="403"/>
        <end position="421"/>
    </location>
</feature>
<feature type="transmembrane region" description="Helical" evidence="6">
    <location>
        <begin position="456"/>
        <end position="475"/>
    </location>
</feature>
<feature type="transmembrane region" description="Helical" evidence="6">
    <location>
        <begin position="310"/>
        <end position="331"/>
    </location>
</feature>
<keyword evidence="2 6" id="KW-0812">Transmembrane</keyword>
<sequence length="486" mass="51540">VYSAYAPQLGQKLNLNHTQLNVIGIAGNIGVYFFAPISGWIADRRGPKIPLFAASILLLLGYGGIAFLFSHSIPQATIPNTWPLTPLVSALTLCSLATGIAGSAGIISAMNAGVRVTEDKYHASATGGINSAFGLSAFFFSTLARELFPGRTGAFLSVLCFGTGGAVLLGAILVRPPVGAIRLEDDEVREEEPREEPPREEPPREYSWREDTPLRAGTVDESILYGDRNPWASQAATPNASGAATPTTTKPKDVHGLALFTSLDFLIIFGIVGTLGGPGLMYINNVGSIVQALFASAGEGWKHEAEKAQASQVGILSVCSFIGRFAVGFLADHIHTRTIPRTSCLVLSATIGITAISILLTTTDVNNLWIVSALWGVSYGTVFALFPALVLERFGIDHFAQNAGLTGIAAALFGNVYNYTFGRNFDSHSRPAAFEPGPLGEGLVCLEGRGCYVTSIYVALASCCVGLVLSGIATWRSWKRRGVVLE</sequence>
<feature type="compositionally biased region" description="Basic and acidic residues" evidence="5">
    <location>
        <begin position="191"/>
        <end position="212"/>
    </location>
</feature>
<keyword evidence="4 6" id="KW-0472">Membrane</keyword>
<dbReference type="PANTHER" id="PTHR21576:SF158">
    <property type="entry name" value="RIBOSOMAL RNA-PROCESSING PROTEIN 12-LIKE CONSERVED DOMAIN-CONTAINING PROTEIN"/>
    <property type="match status" value="1"/>
</dbReference>
<protein>
    <recommendedName>
        <fullName evidence="9">MFS general substrate transporter</fullName>
    </recommendedName>
</protein>
<name>A0A8H3CFQ7_9AGAM</name>
<evidence type="ECO:0000313" key="7">
    <source>
        <dbReference type="EMBL" id="CAE6480048.1"/>
    </source>
</evidence>
<dbReference type="InterPro" id="IPR011701">
    <property type="entry name" value="MFS"/>
</dbReference>
<evidence type="ECO:0008006" key="9">
    <source>
        <dbReference type="Google" id="ProtNLM"/>
    </source>
</evidence>
<dbReference type="PANTHER" id="PTHR21576">
    <property type="entry name" value="UNCHARACTERIZED NODULIN-LIKE PROTEIN"/>
    <property type="match status" value="1"/>
</dbReference>
<organism evidence="7 8">
    <name type="scientific">Rhizoctonia solani</name>
    <dbReference type="NCBI Taxonomy" id="456999"/>
    <lineage>
        <taxon>Eukaryota</taxon>
        <taxon>Fungi</taxon>
        <taxon>Dikarya</taxon>
        <taxon>Basidiomycota</taxon>
        <taxon>Agaricomycotina</taxon>
        <taxon>Agaricomycetes</taxon>
        <taxon>Cantharellales</taxon>
        <taxon>Ceratobasidiaceae</taxon>
        <taxon>Rhizoctonia</taxon>
    </lineage>
</organism>
<gene>
    <name evidence="7" type="ORF">RDB_LOCUS87359</name>
</gene>
<feature type="transmembrane region" description="Helical" evidence="6">
    <location>
        <begin position="89"/>
        <end position="109"/>
    </location>
</feature>
<feature type="transmembrane region" description="Helical" evidence="6">
    <location>
        <begin position="343"/>
        <end position="362"/>
    </location>
</feature>
<dbReference type="AlphaFoldDB" id="A0A8H3CFQ7"/>
<feature type="transmembrane region" description="Helical" evidence="6">
    <location>
        <begin position="257"/>
        <end position="276"/>
    </location>
</feature>
<evidence type="ECO:0000256" key="5">
    <source>
        <dbReference type="SAM" id="MobiDB-lite"/>
    </source>
</evidence>
<feature type="non-terminal residue" evidence="7">
    <location>
        <position position="1"/>
    </location>
</feature>
<accession>A0A8H3CFQ7</accession>
<dbReference type="Proteomes" id="UP000663853">
    <property type="component" value="Unassembled WGS sequence"/>
</dbReference>
<proteinExistence type="predicted"/>